<dbReference type="InterPro" id="IPR048437">
    <property type="entry name" value="MASE11"/>
</dbReference>
<proteinExistence type="predicted"/>
<name>A0ABY6Q8S7_9GAMM</name>
<feature type="transmembrane region" description="Helical" evidence="2">
    <location>
        <begin position="61"/>
        <end position="82"/>
    </location>
</feature>
<feature type="region of interest" description="Disordered" evidence="1">
    <location>
        <begin position="1"/>
        <end position="21"/>
    </location>
</feature>
<dbReference type="RefSeq" id="WP_279241069.1">
    <property type="nucleotide sequence ID" value="NZ_CP036501.1"/>
</dbReference>
<reference evidence="4 5" key="1">
    <citation type="submission" date="2019-02" db="EMBL/GenBank/DDBJ databases">
        <title>Halieaceae_genomes.</title>
        <authorList>
            <person name="Li S.-H."/>
        </authorList>
    </citation>
    <scope>NUCLEOTIDE SEQUENCE [LARGE SCALE GENOMIC DNA]</scope>
    <source>
        <strain evidence="4 5">JH123</strain>
    </source>
</reference>
<sequence length="163" mass="17576">MTIAPDIDNSSPFTSVGPSSNTSIETQTKSLNSKICNAILIVLCILGLPGLLASFSRAASFGVTPVMVMQAVLLLFMIIVTLLRHRLSYELRLVALLSSLYVLAVLGLWSFGHLGGGKLMLLVFIVVTGMLTGSKVALGGSRPKFSNDSYFRLVVRRRHTLGH</sequence>
<keyword evidence="2" id="KW-1133">Transmembrane helix</keyword>
<feature type="transmembrane region" description="Helical" evidence="2">
    <location>
        <begin position="94"/>
        <end position="113"/>
    </location>
</feature>
<protein>
    <recommendedName>
        <fullName evidence="3">MASE11 domain-containing protein</fullName>
    </recommendedName>
</protein>
<keyword evidence="2" id="KW-0472">Membrane</keyword>
<feature type="compositionally biased region" description="Polar residues" evidence="1">
    <location>
        <begin position="8"/>
        <end position="21"/>
    </location>
</feature>
<organism evidence="4 5">
    <name type="scientific">Candidatus Paraluminiphilus aquimaris</name>
    <dbReference type="NCBI Taxonomy" id="2518994"/>
    <lineage>
        <taxon>Bacteria</taxon>
        <taxon>Pseudomonadati</taxon>
        <taxon>Pseudomonadota</taxon>
        <taxon>Gammaproteobacteria</taxon>
        <taxon>Cellvibrionales</taxon>
        <taxon>Halieaceae</taxon>
        <taxon>Candidatus Paraluminiphilus</taxon>
    </lineage>
</organism>
<keyword evidence="5" id="KW-1185">Reference proteome</keyword>
<dbReference type="Pfam" id="PF20969">
    <property type="entry name" value="MASE11"/>
    <property type="match status" value="1"/>
</dbReference>
<evidence type="ECO:0000313" key="5">
    <source>
        <dbReference type="Proteomes" id="UP001317963"/>
    </source>
</evidence>
<evidence type="ECO:0000313" key="4">
    <source>
        <dbReference type="EMBL" id="UZP74611.1"/>
    </source>
</evidence>
<evidence type="ECO:0000256" key="1">
    <source>
        <dbReference type="SAM" id="MobiDB-lite"/>
    </source>
</evidence>
<feature type="domain" description="MASE11" evidence="3">
    <location>
        <begin position="34"/>
        <end position="138"/>
    </location>
</feature>
<dbReference type="Proteomes" id="UP001317963">
    <property type="component" value="Chromosome"/>
</dbReference>
<keyword evidence="2" id="KW-0812">Transmembrane</keyword>
<evidence type="ECO:0000256" key="2">
    <source>
        <dbReference type="SAM" id="Phobius"/>
    </source>
</evidence>
<feature type="transmembrane region" description="Helical" evidence="2">
    <location>
        <begin position="119"/>
        <end position="138"/>
    </location>
</feature>
<accession>A0ABY6Q8S7</accession>
<evidence type="ECO:0000259" key="3">
    <source>
        <dbReference type="Pfam" id="PF20969"/>
    </source>
</evidence>
<feature type="transmembrane region" description="Helical" evidence="2">
    <location>
        <begin position="35"/>
        <end position="55"/>
    </location>
</feature>
<dbReference type="EMBL" id="CP036501">
    <property type="protein sequence ID" value="UZP74611.1"/>
    <property type="molecule type" value="Genomic_DNA"/>
</dbReference>
<gene>
    <name evidence="4" type="ORF">E0F26_07610</name>
</gene>